<evidence type="ECO:0000256" key="2">
    <source>
        <dbReference type="SAM" id="MobiDB-lite"/>
    </source>
</evidence>
<dbReference type="Proteomes" id="UP000800040">
    <property type="component" value="Unassembled WGS sequence"/>
</dbReference>
<protein>
    <recommendedName>
        <fullName evidence="3">C2H2-type domain-containing protein</fullName>
    </recommendedName>
</protein>
<feature type="compositionally biased region" description="Low complexity" evidence="2">
    <location>
        <begin position="333"/>
        <end position="356"/>
    </location>
</feature>
<name>A0A6A5KR74_9PLEO</name>
<feature type="domain" description="C2H2-type" evidence="3">
    <location>
        <begin position="413"/>
        <end position="443"/>
    </location>
</feature>
<feature type="compositionally biased region" description="Polar residues" evidence="2">
    <location>
        <begin position="134"/>
        <end position="144"/>
    </location>
</feature>
<dbReference type="InterPro" id="IPR013087">
    <property type="entry name" value="Znf_C2H2_type"/>
</dbReference>
<feature type="region of interest" description="Disordered" evidence="2">
    <location>
        <begin position="278"/>
        <end position="373"/>
    </location>
</feature>
<keyword evidence="1" id="KW-0479">Metal-binding</keyword>
<keyword evidence="1" id="KW-0862">Zinc</keyword>
<accession>A0A6A5KR74</accession>
<dbReference type="AlphaFoldDB" id="A0A6A5KR74"/>
<dbReference type="PROSITE" id="PS50157">
    <property type="entry name" value="ZINC_FINGER_C2H2_2"/>
    <property type="match status" value="1"/>
</dbReference>
<proteinExistence type="predicted"/>
<feature type="region of interest" description="Disordered" evidence="2">
    <location>
        <begin position="1"/>
        <end position="30"/>
    </location>
</feature>
<evidence type="ECO:0000313" key="5">
    <source>
        <dbReference type="Proteomes" id="UP000800040"/>
    </source>
</evidence>
<dbReference type="PROSITE" id="PS00028">
    <property type="entry name" value="ZINC_FINGER_C2H2_1"/>
    <property type="match status" value="1"/>
</dbReference>
<feature type="region of interest" description="Disordered" evidence="2">
    <location>
        <begin position="231"/>
        <end position="262"/>
    </location>
</feature>
<evidence type="ECO:0000256" key="1">
    <source>
        <dbReference type="PROSITE-ProRule" id="PRU00042"/>
    </source>
</evidence>
<keyword evidence="1" id="KW-0863">Zinc-finger</keyword>
<feature type="compositionally biased region" description="Basic and acidic residues" evidence="2">
    <location>
        <begin position="1"/>
        <end position="13"/>
    </location>
</feature>
<feature type="region of interest" description="Disordered" evidence="2">
    <location>
        <begin position="429"/>
        <end position="453"/>
    </location>
</feature>
<dbReference type="EMBL" id="ML975260">
    <property type="protein sequence ID" value="KAF1837576.1"/>
    <property type="molecule type" value="Genomic_DNA"/>
</dbReference>
<reference evidence="4" key="1">
    <citation type="submission" date="2020-01" db="EMBL/GenBank/DDBJ databases">
        <authorList>
            <consortium name="DOE Joint Genome Institute"/>
            <person name="Haridas S."/>
            <person name="Albert R."/>
            <person name="Binder M."/>
            <person name="Bloem J."/>
            <person name="Labutti K."/>
            <person name="Salamov A."/>
            <person name="Andreopoulos B."/>
            <person name="Baker S.E."/>
            <person name="Barry K."/>
            <person name="Bills G."/>
            <person name="Bluhm B.H."/>
            <person name="Cannon C."/>
            <person name="Castanera R."/>
            <person name="Culley D.E."/>
            <person name="Daum C."/>
            <person name="Ezra D."/>
            <person name="Gonzalez J.B."/>
            <person name="Henrissat B."/>
            <person name="Kuo A."/>
            <person name="Liang C."/>
            <person name="Lipzen A."/>
            <person name="Lutzoni F."/>
            <person name="Magnuson J."/>
            <person name="Mondo S."/>
            <person name="Nolan M."/>
            <person name="Ohm R."/>
            <person name="Pangilinan J."/>
            <person name="Park H.-J."/>
            <person name="Ramirez L."/>
            <person name="Alfaro M."/>
            <person name="Sun H."/>
            <person name="Tritt A."/>
            <person name="Yoshinaga Y."/>
            <person name="Zwiers L.-H."/>
            <person name="Turgeon B.G."/>
            <person name="Goodwin S.B."/>
            <person name="Spatafora J.W."/>
            <person name="Crous P.W."/>
            <person name="Grigoriev I.V."/>
        </authorList>
    </citation>
    <scope>NUCLEOTIDE SEQUENCE</scope>
    <source>
        <strain evidence="4">P77</strain>
    </source>
</reference>
<dbReference type="GO" id="GO:0008270">
    <property type="term" value="F:zinc ion binding"/>
    <property type="evidence" value="ECO:0007669"/>
    <property type="project" value="UniProtKB-KW"/>
</dbReference>
<sequence>MAYENPSRDDEHLTGFSQHPHHPETSNFLAQDSSYLPNVAYDNRQSKLDVGYPACVSQDGSLASNTQLLSLNVDAGYNNTNAGVFPGSRVYGATGGSNWSGVPSPSVPGDSYHPYSYEDSSVICRDYAGSSSMCSETRNGSNETGPRWGVPDYSTSRDGGQRETAQGRGSGMTAPEITGNEYSVAVSQEEEWSRQSGGLCTSIPPNSNQEVWNNTGPFNQSWDHFLKLGQQSRSDRGYGDPPTVSNNRLSVDASTPSETSYEGYWASEATTAKTSQTSFNPEYQGFMGSHSTLRPPSRKDGRSPSPRRRSRPSLNSAASHPYASGPRSAVECTSSRGMSLSRSSSARQSATQRSGSPCTPISPSPTDADGEVSEGHHVCDCGISFTGLYGKSNLHRHQRLKKCHVEGQDEQQYECKAAGCSKRYKRQDARVKHYRKHHPELAPGPVLPRPPYQ</sequence>
<dbReference type="OrthoDB" id="3695726at2759"/>
<dbReference type="Gene3D" id="3.30.160.60">
    <property type="entry name" value="Classic Zinc Finger"/>
    <property type="match status" value="1"/>
</dbReference>
<feature type="compositionally biased region" description="Polar residues" evidence="2">
    <location>
        <begin position="243"/>
        <end position="260"/>
    </location>
</feature>
<evidence type="ECO:0000259" key="3">
    <source>
        <dbReference type="PROSITE" id="PS50157"/>
    </source>
</evidence>
<gene>
    <name evidence="4" type="ORF">BDW02DRAFT_577023</name>
</gene>
<feature type="region of interest" description="Disordered" evidence="2">
    <location>
        <begin position="134"/>
        <end position="176"/>
    </location>
</feature>
<keyword evidence="5" id="KW-1185">Reference proteome</keyword>
<organism evidence="4 5">
    <name type="scientific">Decorospora gaudefroyi</name>
    <dbReference type="NCBI Taxonomy" id="184978"/>
    <lineage>
        <taxon>Eukaryota</taxon>
        <taxon>Fungi</taxon>
        <taxon>Dikarya</taxon>
        <taxon>Ascomycota</taxon>
        <taxon>Pezizomycotina</taxon>
        <taxon>Dothideomycetes</taxon>
        <taxon>Pleosporomycetidae</taxon>
        <taxon>Pleosporales</taxon>
        <taxon>Pleosporineae</taxon>
        <taxon>Pleosporaceae</taxon>
        <taxon>Decorospora</taxon>
    </lineage>
</organism>
<evidence type="ECO:0000313" key="4">
    <source>
        <dbReference type="EMBL" id="KAF1837576.1"/>
    </source>
</evidence>